<keyword evidence="3 8" id="KW-1003">Cell membrane</keyword>
<evidence type="ECO:0000256" key="3">
    <source>
        <dbReference type="ARBA" id="ARBA00022475"/>
    </source>
</evidence>
<evidence type="ECO:0000256" key="7">
    <source>
        <dbReference type="ARBA" id="ARBA00023136"/>
    </source>
</evidence>
<dbReference type="InterPro" id="IPR003352">
    <property type="entry name" value="PTS_EIIC"/>
</dbReference>
<feature type="transmembrane region" description="Helical" evidence="9">
    <location>
        <begin position="280"/>
        <end position="304"/>
    </location>
</feature>
<feature type="transmembrane region" description="Helical" evidence="9">
    <location>
        <begin position="70"/>
        <end position="92"/>
    </location>
</feature>
<gene>
    <name evidence="11" type="ORF">J2S15_000919</name>
</gene>
<keyword evidence="4 8" id="KW-0762">Sugar transport</keyword>
<feature type="domain" description="PTS EIIC type-3" evidence="10">
    <location>
        <begin position="7"/>
        <end position="408"/>
    </location>
</feature>
<evidence type="ECO:0000256" key="6">
    <source>
        <dbReference type="ARBA" id="ARBA00022989"/>
    </source>
</evidence>
<sequence>MKNKDQMMEKVMTFASKVQTNKYLMSISNGLMGTLPIMMIGSVALLLAVLPVDFISEALASIGLTPYLMTAYTLTVGIIAVYAAFLIGYRLAVNFGKEGVNGGLVALMSFFILTPMVATENGSTLNMTMLGAQGLFTAMICGLVFARLYCLFIDMKLTIKMPDSVPPVVSNTFAGLFPAILTGVIAIIVALLFGLTSWGSFSDFVYAIISAPLTNLSGSVWSLVFIVLMQMVLWFFGLHGSLVVGGFITALYLPMDVANMDAVAAGVANSDLPNILGNTFYSLFSGIGGAGGTLSLLIVMLIFGKSKKHKTLAKLGIVPGCFTINEPIVFGLPMILNPIMAIPFITVPIIQTLVAYLAIASGIFPHLSGVQVPFGFPILANGFIAGGWMISLLQVICIGVGVLVYFPFFKMLDKKAVIEEDAVEEETVIEEEVVVETVGVRGEA</sequence>
<feature type="transmembrane region" description="Helical" evidence="9">
    <location>
        <begin position="204"/>
        <end position="226"/>
    </location>
</feature>
<dbReference type="Pfam" id="PF02378">
    <property type="entry name" value="PTS_EIIC"/>
    <property type="match status" value="1"/>
</dbReference>
<evidence type="ECO:0000256" key="5">
    <source>
        <dbReference type="ARBA" id="ARBA00022692"/>
    </source>
</evidence>
<protein>
    <recommendedName>
        <fullName evidence="8">Permease IIC component</fullName>
    </recommendedName>
</protein>
<name>A0ABU0E0C4_9FIRM</name>
<keyword evidence="2 8" id="KW-0813">Transport</keyword>
<dbReference type="Proteomes" id="UP001230220">
    <property type="component" value="Unassembled WGS sequence"/>
</dbReference>
<dbReference type="NCBIfam" id="TIGR00410">
    <property type="entry name" value="lacE"/>
    <property type="match status" value="1"/>
</dbReference>
<proteinExistence type="predicted"/>
<accession>A0ABU0E0C4</accession>
<feature type="transmembrane region" description="Helical" evidence="9">
    <location>
        <begin position="341"/>
        <end position="364"/>
    </location>
</feature>
<evidence type="ECO:0000256" key="9">
    <source>
        <dbReference type="SAM" id="Phobius"/>
    </source>
</evidence>
<dbReference type="InterPro" id="IPR004796">
    <property type="entry name" value="PTS_IIC_cello"/>
</dbReference>
<dbReference type="PIRSF" id="PIRSF006351">
    <property type="entry name" value="PTS_EIIC-Cellobiose"/>
    <property type="match status" value="1"/>
</dbReference>
<comment type="function">
    <text evidence="8">The phosphoenolpyruvate-dependent sugar phosphotransferase system (PTS), a major carbohydrate active -transport system, catalyzes the phosphorylation of incoming sugar substrates concomitant with their translocation across the cell membrane.</text>
</comment>
<dbReference type="PANTHER" id="PTHR33989:SF4">
    <property type="entry name" value="PTS SYSTEM N,N'-DIACETYLCHITOBIOSE-SPECIFIC EIIC COMPONENT"/>
    <property type="match status" value="1"/>
</dbReference>
<dbReference type="EMBL" id="JAUSUR010000001">
    <property type="protein sequence ID" value="MDQ0360188.1"/>
    <property type="molecule type" value="Genomic_DNA"/>
</dbReference>
<dbReference type="RefSeq" id="WP_307405878.1">
    <property type="nucleotide sequence ID" value="NZ_JAUSUR010000001.1"/>
</dbReference>
<dbReference type="InterPro" id="IPR051088">
    <property type="entry name" value="PTS_Sugar-EIIC/EIIB"/>
</dbReference>
<evidence type="ECO:0000313" key="12">
    <source>
        <dbReference type="Proteomes" id="UP001230220"/>
    </source>
</evidence>
<keyword evidence="7 8" id="KW-0472">Membrane</keyword>
<feature type="transmembrane region" description="Helical" evidence="9">
    <location>
        <begin position="99"/>
        <end position="118"/>
    </location>
</feature>
<keyword evidence="6 9" id="KW-1133">Transmembrane helix</keyword>
<feature type="transmembrane region" description="Helical" evidence="9">
    <location>
        <begin position="233"/>
        <end position="253"/>
    </location>
</feature>
<keyword evidence="5 9" id="KW-0812">Transmembrane</keyword>
<evidence type="ECO:0000313" key="11">
    <source>
        <dbReference type="EMBL" id="MDQ0360188.1"/>
    </source>
</evidence>
<evidence type="ECO:0000256" key="4">
    <source>
        <dbReference type="ARBA" id="ARBA00022597"/>
    </source>
</evidence>
<evidence type="ECO:0000256" key="8">
    <source>
        <dbReference type="PIRNR" id="PIRNR006351"/>
    </source>
</evidence>
<dbReference type="PROSITE" id="PS51105">
    <property type="entry name" value="PTS_EIIC_TYPE_3"/>
    <property type="match status" value="1"/>
</dbReference>
<feature type="transmembrane region" description="Helical" evidence="9">
    <location>
        <begin position="384"/>
        <end position="406"/>
    </location>
</feature>
<comment type="subcellular location">
    <subcellularLocation>
        <location evidence="1">Cell membrane</location>
        <topology evidence="1">Multi-pass membrane protein</topology>
    </subcellularLocation>
</comment>
<comment type="caution">
    <text evidence="11">The sequence shown here is derived from an EMBL/GenBank/DDBJ whole genome shotgun (WGS) entry which is preliminary data.</text>
</comment>
<dbReference type="InterPro" id="IPR004501">
    <property type="entry name" value="PTS_EIIC_3"/>
</dbReference>
<evidence type="ECO:0000256" key="2">
    <source>
        <dbReference type="ARBA" id="ARBA00022448"/>
    </source>
</evidence>
<organism evidence="11 12">
    <name type="scientific">Breznakia pachnodae</name>
    <dbReference type="NCBI Taxonomy" id="265178"/>
    <lineage>
        <taxon>Bacteria</taxon>
        <taxon>Bacillati</taxon>
        <taxon>Bacillota</taxon>
        <taxon>Erysipelotrichia</taxon>
        <taxon>Erysipelotrichales</taxon>
        <taxon>Erysipelotrichaceae</taxon>
        <taxon>Breznakia</taxon>
    </lineage>
</organism>
<evidence type="ECO:0000256" key="1">
    <source>
        <dbReference type="ARBA" id="ARBA00004651"/>
    </source>
</evidence>
<dbReference type="PANTHER" id="PTHR33989">
    <property type="match status" value="1"/>
</dbReference>
<keyword evidence="12" id="KW-1185">Reference proteome</keyword>
<feature type="transmembrane region" description="Helical" evidence="9">
    <location>
        <begin position="130"/>
        <end position="152"/>
    </location>
</feature>
<feature type="transmembrane region" description="Helical" evidence="9">
    <location>
        <begin position="173"/>
        <end position="198"/>
    </location>
</feature>
<evidence type="ECO:0000259" key="10">
    <source>
        <dbReference type="PROSITE" id="PS51105"/>
    </source>
</evidence>
<reference evidence="11 12" key="1">
    <citation type="submission" date="2023-07" db="EMBL/GenBank/DDBJ databases">
        <title>Genomic Encyclopedia of Type Strains, Phase IV (KMG-IV): sequencing the most valuable type-strain genomes for metagenomic binning, comparative biology and taxonomic classification.</title>
        <authorList>
            <person name="Goeker M."/>
        </authorList>
    </citation>
    <scope>NUCLEOTIDE SEQUENCE [LARGE SCALE GENOMIC DNA]</scope>
    <source>
        <strain evidence="11 12">DSM 16784</strain>
    </source>
</reference>